<evidence type="ECO:0000256" key="2">
    <source>
        <dbReference type="ARBA" id="ARBA00022475"/>
    </source>
</evidence>
<dbReference type="Pfam" id="PF02687">
    <property type="entry name" value="FtsX"/>
    <property type="match status" value="1"/>
</dbReference>
<feature type="transmembrane region" description="Helical" evidence="7">
    <location>
        <begin position="554"/>
        <end position="576"/>
    </location>
</feature>
<keyword evidence="2" id="KW-1003">Cell membrane</keyword>
<reference evidence="10 12" key="2">
    <citation type="submission" date="2020-02" db="EMBL/GenBank/DDBJ databases">
        <title>The WGS of Modestobacter muralis DSM 100205.</title>
        <authorList>
            <person name="Jiang Z."/>
        </authorList>
    </citation>
    <scope>NUCLEOTIDE SEQUENCE [LARGE SCALE GENOMIC DNA]</scope>
    <source>
        <strain evidence="10 12">DSM 100205</strain>
    </source>
</reference>
<organism evidence="9 11">
    <name type="scientific">Modestobacter muralis</name>
    <dbReference type="NCBI Taxonomy" id="1608614"/>
    <lineage>
        <taxon>Bacteria</taxon>
        <taxon>Bacillati</taxon>
        <taxon>Actinomycetota</taxon>
        <taxon>Actinomycetes</taxon>
        <taxon>Geodermatophilales</taxon>
        <taxon>Geodermatophilaceae</taxon>
        <taxon>Modestobacter</taxon>
    </lineage>
</organism>
<proteinExistence type="predicted"/>
<keyword evidence="4 7" id="KW-1133">Transmembrane helix</keyword>
<feature type="domain" description="ABC3 transporter permease C-terminal" evidence="8">
    <location>
        <begin position="793"/>
        <end position="902"/>
    </location>
</feature>
<evidence type="ECO:0000313" key="11">
    <source>
        <dbReference type="Proteomes" id="UP000468828"/>
    </source>
</evidence>
<dbReference type="AlphaFoldDB" id="A0A6P0ERZ0"/>
<feature type="transmembrane region" description="Helical" evidence="7">
    <location>
        <begin position="468"/>
        <end position="488"/>
    </location>
</feature>
<dbReference type="GO" id="GO:0005886">
    <property type="term" value="C:plasma membrane"/>
    <property type="evidence" value="ECO:0007669"/>
    <property type="project" value="UniProtKB-SubCell"/>
</dbReference>
<dbReference type="InterPro" id="IPR003838">
    <property type="entry name" value="ABC3_permease_C"/>
</dbReference>
<dbReference type="EMBL" id="JAAGWH010000013">
    <property type="protein sequence ID" value="NEK93645.1"/>
    <property type="molecule type" value="Genomic_DNA"/>
</dbReference>
<dbReference type="RefSeq" id="WP_163610071.1">
    <property type="nucleotide sequence ID" value="NZ_JAAGWB010000013.1"/>
</dbReference>
<evidence type="ECO:0000256" key="3">
    <source>
        <dbReference type="ARBA" id="ARBA00022692"/>
    </source>
</evidence>
<dbReference type="Proteomes" id="UP000471152">
    <property type="component" value="Unassembled WGS sequence"/>
</dbReference>
<feature type="transmembrane region" description="Helical" evidence="7">
    <location>
        <begin position="508"/>
        <end position="533"/>
    </location>
</feature>
<evidence type="ECO:0000256" key="6">
    <source>
        <dbReference type="SAM" id="MobiDB-lite"/>
    </source>
</evidence>
<reference evidence="9 11" key="1">
    <citation type="submission" date="2020-01" db="EMBL/GenBank/DDBJ databases">
        <title>the WGS Modestobacter muralis CPCC 204518.</title>
        <authorList>
            <person name="Jiang Z."/>
        </authorList>
    </citation>
    <scope>NUCLEOTIDE SEQUENCE [LARGE SCALE GENOMIC DNA]</scope>
    <source>
        <strain evidence="9 11">DSM 100205</strain>
    </source>
</reference>
<feature type="transmembrane region" description="Helical" evidence="7">
    <location>
        <begin position="388"/>
        <end position="414"/>
    </location>
</feature>
<gene>
    <name evidence="10" type="ORF">G3R41_05570</name>
    <name evidence="9" type="ORF">GCU67_05570</name>
</gene>
<feature type="transmembrane region" description="Helical" evidence="7">
    <location>
        <begin position="840"/>
        <end position="862"/>
    </location>
</feature>
<evidence type="ECO:0000313" key="10">
    <source>
        <dbReference type="EMBL" id="NEN50412.1"/>
    </source>
</evidence>
<comment type="caution">
    <text evidence="9">The sequence shown here is derived from an EMBL/GenBank/DDBJ whole genome shotgun (WGS) entry which is preliminary data.</text>
</comment>
<feature type="transmembrane region" description="Helical" evidence="7">
    <location>
        <begin position="420"/>
        <end position="447"/>
    </location>
</feature>
<evidence type="ECO:0000256" key="7">
    <source>
        <dbReference type="SAM" id="Phobius"/>
    </source>
</evidence>
<evidence type="ECO:0000256" key="4">
    <source>
        <dbReference type="ARBA" id="ARBA00022989"/>
    </source>
</evidence>
<keyword evidence="3 7" id="KW-0812">Transmembrane</keyword>
<dbReference type="Proteomes" id="UP000468828">
    <property type="component" value="Unassembled WGS sequence"/>
</dbReference>
<accession>A0A6P0ERZ0</accession>
<keyword evidence="5 7" id="KW-0472">Membrane</keyword>
<name>A0A6P0ERZ0_9ACTN</name>
<evidence type="ECO:0000256" key="1">
    <source>
        <dbReference type="ARBA" id="ARBA00004651"/>
    </source>
</evidence>
<dbReference type="EMBL" id="JAAGWB010000013">
    <property type="protein sequence ID" value="NEN50412.1"/>
    <property type="molecule type" value="Genomic_DNA"/>
</dbReference>
<sequence length="925" mass="91439">MTRAVRSRVRRGWPGVQLSGVLRRRRADRWLLLLVAAVVALTCGLAVATPRLVERNADAAVRAAVRDAGSLADTTMTLPVVDLGYGPPVLPTDSAPEMLDTARRLDAALPAELARVLAPPVAAVVSRPLPLLDRPVSAELGPVSVRMAWVAGAAGPAVTWEAGTAPGPPAPSADGLAGWTPGGPPPFPVQVALTGEAAAALGAGVGDHLSGGTSGGFAVDLVVTGVFRAEDPDDPAWQQVPALLRPQTGGSGPTVQTVVGGLLSAESLPAARLAVDPGDLARTVGFATLPEAVDAAAAEALPPLVGALQAEPASMQVYPAPAVTSRLGLVLTQARDGVRTAQAQAAVLVAGVVAGAALVLLLTAALLASRRRTVLATQRARGASLAAIGGDLAVESVVLAVVGGAVGVLAGALVSQGAGAAGWVVPVLVVAALATPVAGVLVAARATGGRRSPANRQERRRAERDRQLRRVAAEVVVVVLAAAAIATLRLRGVRASAADPVADLLVVGAPALGVAAGALVLLRVVPLLLRAALAASRRTRGVVPVMSAVQARATAGAGLPLLALTTTTGLLAVVAVPGLTVRAGQEAASWAAVGSEVTVTTAGPDAGLADLATALATRPGVEQAVPARVLRDTQLRVGTSSGTVTVLAVDPAAFGRLARTTPLPDVPDVDRLAGGSTPEVPVLVGAGVELRARAAVSLLVGEEQVPVDAVGRAPTLGAAGEDTVVVDAAALGAAVGGVLPPDTLWVVGPGAAAAVASAPELAGADVRHRQDELDRQRADPLTGGLTLAAAGAAGALALLAGAVVLLGAAGGAPARGRALATLRTLGLTSRQARRISLGELLPPVLLAALAGTGLGTGVAALVRAPLELQLLTGGAAAPALAVPGAALLGLALLVTVPLAALVGAVAGVESSARRRERLGEVLRVT</sequence>
<keyword evidence="11" id="KW-1185">Reference proteome</keyword>
<feature type="transmembrane region" description="Helical" evidence="7">
    <location>
        <begin position="785"/>
        <end position="809"/>
    </location>
</feature>
<evidence type="ECO:0000313" key="12">
    <source>
        <dbReference type="Proteomes" id="UP000471152"/>
    </source>
</evidence>
<feature type="transmembrane region" description="Helical" evidence="7">
    <location>
        <begin position="882"/>
        <end position="908"/>
    </location>
</feature>
<protein>
    <submittedName>
        <fullName evidence="9">ABC transporter permease</fullName>
    </submittedName>
</protein>
<feature type="transmembrane region" description="Helical" evidence="7">
    <location>
        <begin position="345"/>
        <end position="367"/>
    </location>
</feature>
<evidence type="ECO:0000259" key="8">
    <source>
        <dbReference type="Pfam" id="PF02687"/>
    </source>
</evidence>
<evidence type="ECO:0000313" key="9">
    <source>
        <dbReference type="EMBL" id="NEK93645.1"/>
    </source>
</evidence>
<comment type="subcellular location">
    <subcellularLocation>
        <location evidence="1">Cell membrane</location>
        <topology evidence="1">Multi-pass membrane protein</topology>
    </subcellularLocation>
</comment>
<feature type="region of interest" description="Disordered" evidence="6">
    <location>
        <begin position="164"/>
        <end position="183"/>
    </location>
</feature>
<evidence type="ECO:0000256" key="5">
    <source>
        <dbReference type="ARBA" id="ARBA00023136"/>
    </source>
</evidence>